<reference evidence="3 4" key="1">
    <citation type="submission" date="2021-03" db="EMBL/GenBank/DDBJ databases">
        <title>Sequencing the genomes of 1000 actinobacteria strains.</title>
        <authorList>
            <person name="Klenk H.-P."/>
        </authorList>
    </citation>
    <scope>NUCLEOTIDE SEQUENCE [LARGE SCALE GENOMIC DNA]</scope>
    <source>
        <strain evidence="3 4">DSM 45256</strain>
    </source>
</reference>
<evidence type="ECO:0000313" key="3">
    <source>
        <dbReference type="EMBL" id="MBP2367468.1"/>
    </source>
</evidence>
<dbReference type="Proteomes" id="UP001519295">
    <property type="component" value="Unassembled WGS sequence"/>
</dbReference>
<dbReference type="InterPro" id="IPR002669">
    <property type="entry name" value="UreD"/>
</dbReference>
<keyword evidence="2" id="KW-0963">Cytoplasm</keyword>
<organism evidence="3 4">
    <name type="scientific">Pseudonocardia parietis</name>
    <dbReference type="NCBI Taxonomy" id="570936"/>
    <lineage>
        <taxon>Bacteria</taxon>
        <taxon>Bacillati</taxon>
        <taxon>Actinomycetota</taxon>
        <taxon>Actinomycetes</taxon>
        <taxon>Pseudonocardiales</taxon>
        <taxon>Pseudonocardiaceae</taxon>
        <taxon>Pseudonocardia</taxon>
    </lineage>
</organism>
<evidence type="ECO:0000313" key="4">
    <source>
        <dbReference type="Proteomes" id="UP001519295"/>
    </source>
</evidence>
<comment type="subunit">
    <text evidence="2">UreD, UreF and UreG form a complex that acts as a GTP-hydrolysis-dependent molecular chaperone, activating the urease apoprotein by helping to assemble the nickel containing metallocenter of UreC. The UreE protein probably delivers the nickel.</text>
</comment>
<accession>A0ABS4VU57</accession>
<comment type="similarity">
    <text evidence="2">Belongs to the UreD family.</text>
</comment>
<keyword evidence="4" id="KW-1185">Reference proteome</keyword>
<gene>
    <name evidence="2" type="primary">ureD</name>
    <name evidence="3" type="ORF">JOF36_003164</name>
</gene>
<evidence type="ECO:0000256" key="1">
    <source>
        <dbReference type="ARBA" id="ARBA00023186"/>
    </source>
</evidence>
<dbReference type="HAMAP" id="MF_01384">
    <property type="entry name" value="UreD"/>
    <property type="match status" value="1"/>
</dbReference>
<sequence length="242" mass="25956">MNRLDPARITVERVGGRTRVRRLHASRYLRPRVLGGSADRPRIALVAACASLLAGDDLRLEVEVGPGAYLELVEPSGTVAYDARGGRACWTASVRLAADARLVWDAAPFVVAHGADVHRHTGIELATGASMLLRETLALGRSNERGGALRSTLRAGLDGRPLQVEDLDLTDPVLRSSPGVLGTARILATATLLGVTPEDPLEPRETRLSGPGALRRELADHAHLATSALAPTWTRWRDLVEN</sequence>
<dbReference type="Pfam" id="PF01774">
    <property type="entry name" value="UreD"/>
    <property type="match status" value="1"/>
</dbReference>
<comment type="subcellular location">
    <subcellularLocation>
        <location evidence="2">Cytoplasm</location>
    </subcellularLocation>
</comment>
<keyword evidence="2" id="KW-0996">Nickel insertion</keyword>
<evidence type="ECO:0000256" key="2">
    <source>
        <dbReference type="HAMAP-Rule" id="MF_01384"/>
    </source>
</evidence>
<keyword evidence="1 2" id="KW-0143">Chaperone</keyword>
<comment type="function">
    <text evidence="2">Required for maturation of urease via the functional incorporation of the urease nickel metallocenter.</text>
</comment>
<dbReference type="RefSeq" id="WP_210027605.1">
    <property type="nucleotide sequence ID" value="NZ_JAGINU010000001.1"/>
</dbReference>
<name>A0ABS4VU57_9PSEU</name>
<proteinExistence type="inferred from homology"/>
<comment type="caution">
    <text evidence="3">The sequence shown here is derived from an EMBL/GenBank/DDBJ whole genome shotgun (WGS) entry which is preliminary data.</text>
</comment>
<dbReference type="EMBL" id="JAGINU010000001">
    <property type="protein sequence ID" value="MBP2367468.1"/>
    <property type="molecule type" value="Genomic_DNA"/>
</dbReference>
<protein>
    <recommendedName>
        <fullName evidence="2">Urease accessory protein UreD</fullName>
    </recommendedName>
</protein>